<dbReference type="PANTHER" id="PTHR47027">
    <property type="entry name" value="REVERSE TRANSCRIPTASE DOMAIN-CONTAINING PROTEIN"/>
    <property type="match status" value="1"/>
</dbReference>
<gene>
    <name evidence="3" type="primary">CFDP2_20</name>
    <name evidence="3" type="ORF">N1851_015428</name>
</gene>
<dbReference type="Proteomes" id="UP001174136">
    <property type="component" value="Unassembled WGS sequence"/>
</dbReference>
<dbReference type="PANTHER" id="PTHR47027:SF20">
    <property type="entry name" value="REVERSE TRANSCRIPTASE-LIKE PROTEIN WITH RNA-DIRECTED DNA POLYMERASE DOMAIN"/>
    <property type="match status" value="1"/>
</dbReference>
<dbReference type="InterPro" id="IPR036691">
    <property type="entry name" value="Endo/exonu/phosph_ase_sf"/>
</dbReference>
<comment type="caution">
    <text evidence="3">The sequence shown here is derived from an EMBL/GenBank/DDBJ whole genome shotgun (WGS) entry which is preliminary data.</text>
</comment>
<proteinExistence type="predicted"/>
<feature type="region of interest" description="Disordered" evidence="1">
    <location>
        <begin position="612"/>
        <end position="633"/>
    </location>
</feature>
<dbReference type="AlphaFoldDB" id="A0AA47MS96"/>
<name>A0AA47MS96_MERPO</name>
<dbReference type="EMBL" id="JAOPHQ010002845">
    <property type="protein sequence ID" value="KAK0145647.1"/>
    <property type="molecule type" value="Genomic_DNA"/>
</dbReference>
<dbReference type="Gene3D" id="3.60.10.10">
    <property type="entry name" value="Endonuclease/exonuclease/phosphatase"/>
    <property type="match status" value="1"/>
</dbReference>
<dbReference type="InterPro" id="IPR005135">
    <property type="entry name" value="Endo/exonuclease/phosphatase"/>
</dbReference>
<reference evidence="3" key="1">
    <citation type="journal article" date="2023" name="Front. Mar. Sci.">
        <title>A new Merluccius polli reference genome to investigate the effects of global change in West African waters.</title>
        <authorList>
            <person name="Mateo J.L."/>
            <person name="Blanco-Fernandez C."/>
            <person name="Garcia-Vazquez E."/>
            <person name="Machado-Schiaffino G."/>
        </authorList>
    </citation>
    <scope>NUCLEOTIDE SEQUENCE</scope>
    <source>
        <strain evidence="3">C29</strain>
        <tissue evidence="3">Fin</tissue>
    </source>
</reference>
<dbReference type="Pfam" id="PF03372">
    <property type="entry name" value="Exo_endo_phos"/>
    <property type="match status" value="1"/>
</dbReference>
<evidence type="ECO:0000256" key="1">
    <source>
        <dbReference type="SAM" id="MobiDB-lite"/>
    </source>
</evidence>
<dbReference type="CDD" id="cd09076">
    <property type="entry name" value="L1-EN"/>
    <property type="match status" value="1"/>
</dbReference>
<accession>A0AA47MS96</accession>
<feature type="domain" description="Endonuclease/exonuclease/phosphatase" evidence="2">
    <location>
        <begin position="49"/>
        <end position="267"/>
    </location>
</feature>
<dbReference type="GO" id="GO:0003824">
    <property type="term" value="F:catalytic activity"/>
    <property type="evidence" value="ECO:0007669"/>
    <property type="project" value="InterPro"/>
</dbReference>
<evidence type="ECO:0000259" key="2">
    <source>
        <dbReference type="Pfam" id="PF03372"/>
    </source>
</evidence>
<feature type="compositionally biased region" description="Polar residues" evidence="1">
    <location>
        <begin position="615"/>
        <end position="633"/>
    </location>
</feature>
<sequence>MVVKTVGWSSTSFRQLPLRLSSPTLLTPEMGKDLEKVVQKLSAPHTPIASWNVRTLLDLAGTPDRPHRRTALVALELARYNIDIAALSETRLHGEDSLSEVGAGYTFFWKGVPEGTCRNHGVGFAVKSKLLQHIPESPIGINERLMTWRIPLAKERFATLISAYAPTLDAKHNIKEDFYRALDAIIQKPPATDRLILMGDLNARVGTEHLHGVGKMNHNGLRRLSLCAEHQLVITNTIFQMKSRLKTTWQHPRSKHWHLLDYVIVRQKDRKDVLTTRVMRGAECWTDHLMVRSKLLISIQPRGPRTAPNKILNRTALNSPTTKDNLRRLLAENLYKIPEESADWPALRQAIHSAALEALGQSRKRHQDWFDCNSAEIQSLLKTKHEAHQALLSCPGSPTLKTTFTAARTATQRALRNMEDTWVFENRNLKVSTKVAVYNAVCLSTLLYGAESWTSYRQHITNLEACHIRCLQKILSLSWEDRIPHTDLSNTGSICMEAAMAKKHLRWIGHTIRMPEHRLPRQVLYSQLMGAKRSAGGQKRRFKDYTRDLLKRANIPLTQLENLALNRSAWQFLKYTKPTKTDVPRGASRDTSGQLVPPWHLVSLAPSVDECVAQGSDSTPMRSGTSGNVVDPR</sequence>
<evidence type="ECO:0000313" key="3">
    <source>
        <dbReference type="EMBL" id="KAK0145647.1"/>
    </source>
</evidence>
<protein>
    <submittedName>
        <fullName evidence="3">Craniofacial development protein 2</fullName>
    </submittedName>
</protein>
<dbReference type="SUPFAM" id="SSF56219">
    <property type="entry name" value="DNase I-like"/>
    <property type="match status" value="1"/>
</dbReference>
<evidence type="ECO:0000313" key="4">
    <source>
        <dbReference type="Proteomes" id="UP001174136"/>
    </source>
</evidence>
<keyword evidence="4" id="KW-1185">Reference proteome</keyword>
<organism evidence="3 4">
    <name type="scientific">Merluccius polli</name>
    <name type="common">Benguela hake</name>
    <name type="synonym">Merluccius cadenati</name>
    <dbReference type="NCBI Taxonomy" id="89951"/>
    <lineage>
        <taxon>Eukaryota</taxon>
        <taxon>Metazoa</taxon>
        <taxon>Chordata</taxon>
        <taxon>Craniata</taxon>
        <taxon>Vertebrata</taxon>
        <taxon>Euteleostomi</taxon>
        <taxon>Actinopterygii</taxon>
        <taxon>Neopterygii</taxon>
        <taxon>Teleostei</taxon>
        <taxon>Neoteleostei</taxon>
        <taxon>Acanthomorphata</taxon>
        <taxon>Zeiogadaria</taxon>
        <taxon>Gadariae</taxon>
        <taxon>Gadiformes</taxon>
        <taxon>Gadoidei</taxon>
        <taxon>Merlucciidae</taxon>
        <taxon>Merluccius</taxon>
    </lineage>
</organism>